<dbReference type="EMBL" id="JDSS02000015">
    <property type="protein sequence ID" value="KFB69425.1"/>
    <property type="molecule type" value="Genomic_DNA"/>
</dbReference>
<dbReference type="SUPFAM" id="SSF53098">
    <property type="entry name" value="Ribonuclease H-like"/>
    <property type="match status" value="1"/>
</dbReference>
<dbReference type="InterPro" id="IPR012337">
    <property type="entry name" value="RNaseH-like_sf"/>
</dbReference>
<dbReference type="Pfam" id="PF01609">
    <property type="entry name" value="DDE_Tnp_1"/>
    <property type="match status" value="1"/>
</dbReference>
<reference evidence="2 3" key="1">
    <citation type="submission" date="2014-07" db="EMBL/GenBank/DDBJ databases">
        <title>Expanding our view of genomic diversity in Candidatus Accumulibacter clades.</title>
        <authorList>
            <person name="Skennerton C.T."/>
            <person name="Barr J.J."/>
            <person name="Slater F.R."/>
            <person name="Bond P.L."/>
            <person name="Tyson G.W."/>
        </authorList>
    </citation>
    <scope>NUCLEOTIDE SEQUENCE [LARGE SCALE GENOMIC DNA]</scope>
    <source>
        <strain evidence="3">SK-01</strain>
    </source>
</reference>
<dbReference type="GO" id="GO:0003677">
    <property type="term" value="F:DNA binding"/>
    <property type="evidence" value="ECO:0007669"/>
    <property type="project" value="InterPro"/>
</dbReference>
<gene>
    <name evidence="2" type="ORF">CAPSK01_000899</name>
</gene>
<feature type="domain" description="Transposase IS4-like" evidence="1">
    <location>
        <begin position="222"/>
        <end position="531"/>
    </location>
</feature>
<name>A0A084Y3Y1_9PROT</name>
<sequence>MGFGRNKNKDLARGQETLVVTRLAQNPIAIRAVWGYSSDMFVKITTSGPRQYVKLVESYRDTTGVPRQRVIATLGRIEAVRSGESDSLLNGLLRAAGKPSLEEGTGEVAFAPALSVGDTWLLTALWKELGFADTFRRLLRNRHQFDAERLLRVMVFNRLCDPESKLGILRWLEGARVPEVSAEAVNHQHLLRTMDTLAEGADRVDDALAGLLRPLIDQELAIVFYDLTTIRAEGSTDESEDLRHVGQAKEGGTLRQVMLGVVQTAEGLPIHHEVFAGNTGETTTLVPTIEKVLARYPIKRVVLVADRGLLSLDNLDAIRALRVGDQPLEFILAVPARRYGDFDRLLAPFHEKSCRLATAEVFGELNWQGFRLIVAHRPDRASEQSRVRDERIAALEADAAQWAEKLDAQEAGQTRPGKKLSDAGTTARFYKAVADAHLAHIIKVDLAAEVFTYAIDERALNRARLMDGKLILVSNVPEFPPAEIVARYKALADIERGFRVLKSEIEIAPVFHRLPDRIRAHALICFLALLLYRVLRLRLEAKASPLSPERALEIARRIQYHQVTLHQRQSASGLSALTPQQRELFETVALPEPSARRL</sequence>
<protein>
    <submittedName>
        <fullName evidence="2">Transposase</fullName>
    </submittedName>
</protein>
<evidence type="ECO:0000259" key="1">
    <source>
        <dbReference type="Pfam" id="PF01609"/>
    </source>
</evidence>
<dbReference type="PANTHER" id="PTHR34614:SF2">
    <property type="entry name" value="TRANSPOSASE IS4-LIKE DOMAIN-CONTAINING PROTEIN"/>
    <property type="match status" value="1"/>
</dbReference>
<accession>A0A084Y3Y1</accession>
<dbReference type="GO" id="GO:0004803">
    <property type="term" value="F:transposase activity"/>
    <property type="evidence" value="ECO:0007669"/>
    <property type="project" value="InterPro"/>
</dbReference>
<proteinExistence type="predicted"/>
<comment type="caution">
    <text evidence="2">The sequence shown here is derived from an EMBL/GenBank/DDBJ whole genome shotgun (WGS) entry which is preliminary data.</text>
</comment>
<evidence type="ECO:0000313" key="3">
    <source>
        <dbReference type="Proteomes" id="UP000019812"/>
    </source>
</evidence>
<dbReference type="PANTHER" id="PTHR34614">
    <property type="match status" value="1"/>
</dbReference>
<dbReference type="Proteomes" id="UP000019812">
    <property type="component" value="Unassembled WGS sequence"/>
</dbReference>
<dbReference type="InterPro" id="IPR002559">
    <property type="entry name" value="Transposase_11"/>
</dbReference>
<dbReference type="STRING" id="1457154.CAPSK01_000899"/>
<dbReference type="InterPro" id="IPR047654">
    <property type="entry name" value="IS1634_transpos"/>
</dbReference>
<organism evidence="2 3">
    <name type="scientific">Candidatus Accumulibacter vicinus</name>
    <dbReference type="NCBI Taxonomy" id="2954382"/>
    <lineage>
        <taxon>Bacteria</taxon>
        <taxon>Pseudomonadati</taxon>
        <taxon>Pseudomonadota</taxon>
        <taxon>Betaproteobacteria</taxon>
        <taxon>Candidatus Accumulibacter</taxon>
    </lineage>
</organism>
<dbReference type="AlphaFoldDB" id="A0A084Y3Y1"/>
<dbReference type="NCBIfam" id="NF033559">
    <property type="entry name" value="transpos_IS1634"/>
    <property type="match status" value="1"/>
</dbReference>
<evidence type="ECO:0000313" key="2">
    <source>
        <dbReference type="EMBL" id="KFB69425.1"/>
    </source>
</evidence>
<dbReference type="GO" id="GO:0006313">
    <property type="term" value="P:DNA transposition"/>
    <property type="evidence" value="ECO:0007669"/>
    <property type="project" value="InterPro"/>
</dbReference>